<protein>
    <submittedName>
        <fullName evidence="1">Uncharacterized protein</fullName>
    </submittedName>
</protein>
<reference evidence="2" key="1">
    <citation type="submission" date="2023-07" db="EMBL/GenBank/DDBJ databases">
        <title>Characterization of two Paracoccaceae strains isolated from Phycosphere and proposal of Xinfangfangia lacusdiani sp. nov.</title>
        <authorList>
            <person name="Deng Y."/>
            <person name="Zhang Y.Q."/>
        </authorList>
    </citation>
    <scope>NUCLEOTIDE SEQUENCE [LARGE SCALE GENOMIC DNA]</scope>
    <source>
        <strain evidence="2">CPCC 101403</strain>
    </source>
</reference>
<dbReference type="EMBL" id="JAVRQI010000006">
    <property type="protein sequence ID" value="MDT1062138.1"/>
    <property type="molecule type" value="Genomic_DNA"/>
</dbReference>
<gene>
    <name evidence="1" type="ORF">RM190_09735</name>
</gene>
<organism evidence="1 2">
    <name type="scientific">Paracoccus broussonetiae</name>
    <dbReference type="NCBI Taxonomy" id="3075834"/>
    <lineage>
        <taxon>Bacteria</taxon>
        <taxon>Pseudomonadati</taxon>
        <taxon>Pseudomonadota</taxon>
        <taxon>Alphaproteobacteria</taxon>
        <taxon>Rhodobacterales</taxon>
        <taxon>Paracoccaceae</taxon>
        <taxon>Paracoccus</taxon>
    </lineage>
</organism>
<evidence type="ECO:0000313" key="2">
    <source>
        <dbReference type="Proteomes" id="UP001251085"/>
    </source>
</evidence>
<proteinExistence type="predicted"/>
<comment type="caution">
    <text evidence="1">The sequence shown here is derived from an EMBL/GenBank/DDBJ whole genome shotgun (WGS) entry which is preliminary data.</text>
</comment>
<name>A0ABU3ED33_9RHOB</name>
<dbReference type="Proteomes" id="UP001251085">
    <property type="component" value="Unassembled WGS sequence"/>
</dbReference>
<sequence length="121" mass="12903">MLAILPVAARAGIGICHTNCKRGKKKGRKKEPKFHGDPGKVVGQLAIAPFPLDRQCTNPAALPDRHFFAGAFSKLGAVAPTPTSRQRQSGTSAVRRHRLYEFSIPPQSGCHHAGLAGARSV</sequence>
<evidence type="ECO:0000313" key="1">
    <source>
        <dbReference type="EMBL" id="MDT1062138.1"/>
    </source>
</evidence>
<keyword evidence="2" id="KW-1185">Reference proteome</keyword>
<accession>A0ABU3ED33</accession>